<evidence type="ECO:0000313" key="2">
    <source>
        <dbReference type="Proteomes" id="UP000284548"/>
    </source>
</evidence>
<dbReference type="RefSeq" id="WP_118255892.1">
    <property type="nucleotide sequence ID" value="NZ_QRKB01000072.1"/>
</dbReference>
<reference evidence="1 2" key="1">
    <citation type="submission" date="2018-08" db="EMBL/GenBank/DDBJ databases">
        <title>A genome reference for cultivated species of the human gut microbiota.</title>
        <authorList>
            <person name="Zou Y."/>
            <person name="Xue W."/>
            <person name="Luo G."/>
        </authorList>
    </citation>
    <scope>NUCLEOTIDE SEQUENCE [LARGE SCALE GENOMIC DNA]</scope>
    <source>
        <strain evidence="1 2">AM16-54</strain>
    </source>
</reference>
<dbReference type="Proteomes" id="UP000284548">
    <property type="component" value="Unassembled WGS sequence"/>
</dbReference>
<gene>
    <name evidence="1" type="ORF">DW192_15545</name>
</gene>
<evidence type="ECO:0000313" key="1">
    <source>
        <dbReference type="EMBL" id="RHH75180.1"/>
    </source>
</evidence>
<comment type="caution">
    <text evidence="1">The sequence shown here is derived from an EMBL/GenBank/DDBJ whole genome shotgun (WGS) entry which is preliminary data.</text>
</comment>
<organism evidence="1 2">
    <name type="scientific">Segatella copri</name>
    <dbReference type="NCBI Taxonomy" id="165179"/>
    <lineage>
        <taxon>Bacteria</taxon>
        <taxon>Pseudomonadati</taxon>
        <taxon>Bacteroidota</taxon>
        <taxon>Bacteroidia</taxon>
        <taxon>Bacteroidales</taxon>
        <taxon>Prevotellaceae</taxon>
        <taxon>Segatella</taxon>
    </lineage>
</organism>
<dbReference type="EMBL" id="QRKB01000072">
    <property type="protein sequence ID" value="RHH75180.1"/>
    <property type="molecule type" value="Genomic_DNA"/>
</dbReference>
<sequence>MEKSILERFNNIINNKITIMRKILCILVAFVPFVFSSCSNDMTSVATSTTANNSFTQLCTSIDSLNNTYNVGPQTRSLNKWGGKVFSAAVDGITGYITGPAGPIVGTLCSWAFDAHWESCSKAMATRSSMKIPLKDSLLLTTESPTYVNANNTTLKTDSIGYYHNKILDKISMSRSQYIGEDNEIDYDNLFKDCINYAKNYGINTSEATQNYAKYLALSKDIINAFSKCVQEKNDIESAYDEVNKSYIKRFENNNRIKDAEIIQKKIVTKLSTLDKKEDIKKYADQVFQLYDEANIEPQQKQDFKTITNVTVNSKLYWDNAKLQEFE</sequence>
<accession>A0A414XMQ8</accession>
<name>A0A414XMQ8_9BACT</name>
<protein>
    <submittedName>
        <fullName evidence="1">Uncharacterized protein</fullName>
    </submittedName>
</protein>
<dbReference type="AlphaFoldDB" id="A0A414XMQ8"/>
<proteinExistence type="predicted"/>